<dbReference type="HOGENOM" id="CLU_1157476_0_0_1"/>
<dbReference type="Proteomes" id="UP000008744">
    <property type="component" value="Unassembled WGS sequence"/>
</dbReference>
<protein>
    <submittedName>
        <fullName evidence="1">GL16276</fullName>
    </submittedName>
</protein>
<organism evidence="2">
    <name type="scientific">Drosophila persimilis</name>
    <name type="common">Fruit fly</name>
    <dbReference type="NCBI Taxonomy" id="7234"/>
    <lineage>
        <taxon>Eukaryota</taxon>
        <taxon>Metazoa</taxon>
        <taxon>Ecdysozoa</taxon>
        <taxon>Arthropoda</taxon>
        <taxon>Hexapoda</taxon>
        <taxon>Insecta</taxon>
        <taxon>Pterygota</taxon>
        <taxon>Neoptera</taxon>
        <taxon>Endopterygota</taxon>
        <taxon>Diptera</taxon>
        <taxon>Brachycera</taxon>
        <taxon>Muscomorpha</taxon>
        <taxon>Ephydroidea</taxon>
        <taxon>Drosophilidae</taxon>
        <taxon>Drosophila</taxon>
        <taxon>Sophophora</taxon>
    </lineage>
</organism>
<dbReference type="AlphaFoldDB" id="B4HAH9"/>
<keyword evidence="2" id="KW-1185">Reference proteome</keyword>
<name>B4HAH9_DROPE</name>
<sequence length="240" mass="26173">MPFKITPNNVVQDGEIVSRDLKTDVRHPGVRSGYVIPGLIAFHFDVDLKRALASIGQLICTSGKKYTLIGASGVYLPEGRPYSTTDLPSNWGYYASFCQQNLIAISDRDADSGSSSLSSVDRGRTGLKVGLDKALIVGSLRCIILEQVERLSAGTWPQTKGSNLSAPWACQQRHWLGFVCRFRRVFPGPSAPYARGVLLAGPIQRPAFRGAKSIHHSAWGGLVCNSYLSLPLTRPFIVEI</sequence>
<accession>B4HAH9</accession>
<dbReference type="EMBL" id="CH479240">
    <property type="protein sequence ID" value="EDW37577.1"/>
    <property type="molecule type" value="Genomic_DNA"/>
</dbReference>
<evidence type="ECO:0000313" key="1">
    <source>
        <dbReference type="EMBL" id="EDW37577.1"/>
    </source>
</evidence>
<dbReference type="OMA" id="LSAPWAC"/>
<reference evidence="1 2" key="1">
    <citation type="journal article" date="2007" name="Nature">
        <title>Evolution of genes and genomes on the Drosophila phylogeny.</title>
        <authorList>
            <consortium name="Drosophila 12 Genomes Consortium"/>
            <person name="Clark A.G."/>
            <person name="Eisen M.B."/>
            <person name="Smith D.R."/>
            <person name="Bergman C.M."/>
            <person name="Oliver B."/>
            <person name="Markow T.A."/>
            <person name="Kaufman T.C."/>
            <person name="Kellis M."/>
            <person name="Gelbart W."/>
            <person name="Iyer V.N."/>
            <person name="Pollard D.A."/>
            <person name="Sackton T.B."/>
            <person name="Larracuente A.M."/>
            <person name="Singh N.D."/>
            <person name="Abad J.P."/>
            <person name="Abt D.N."/>
            <person name="Adryan B."/>
            <person name="Aguade M."/>
            <person name="Akashi H."/>
            <person name="Anderson W.W."/>
            <person name="Aquadro C.F."/>
            <person name="Ardell D.H."/>
            <person name="Arguello R."/>
            <person name="Artieri C.G."/>
            <person name="Barbash D.A."/>
            <person name="Barker D."/>
            <person name="Barsanti P."/>
            <person name="Batterham P."/>
            <person name="Batzoglou S."/>
            <person name="Begun D."/>
            <person name="Bhutkar A."/>
            <person name="Blanco E."/>
            <person name="Bosak S.A."/>
            <person name="Bradley R.K."/>
            <person name="Brand A.D."/>
            <person name="Brent M.R."/>
            <person name="Brooks A.N."/>
            <person name="Brown R.H."/>
            <person name="Butlin R.K."/>
            <person name="Caggese C."/>
            <person name="Calvi B.R."/>
            <person name="Bernardo de Carvalho A."/>
            <person name="Caspi A."/>
            <person name="Castrezana S."/>
            <person name="Celniker S.E."/>
            <person name="Chang J.L."/>
            <person name="Chapple C."/>
            <person name="Chatterji S."/>
            <person name="Chinwalla A."/>
            <person name="Civetta A."/>
            <person name="Clifton S.W."/>
            <person name="Comeron J.M."/>
            <person name="Costello J.C."/>
            <person name="Coyne J.A."/>
            <person name="Daub J."/>
            <person name="David R.G."/>
            <person name="Delcher A.L."/>
            <person name="Delehaunty K."/>
            <person name="Do C.B."/>
            <person name="Ebling H."/>
            <person name="Edwards K."/>
            <person name="Eickbush T."/>
            <person name="Evans J.D."/>
            <person name="Filipski A."/>
            <person name="Findeiss S."/>
            <person name="Freyhult E."/>
            <person name="Fulton L."/>
            <person name="Fulton R."/>
            <person name="Garcia A.C."/>
            <person name="Gardiner A."/>
            <person name="Garfield D.A."/>
            <person name="Garvin B.E."/>
            <person name="Gibson G."/>
            <person name="Gilbert D."/>
            <person name="Gnerre S."/>
            <person name="Godfrey J."/>
            <person name="Good R."/>
            <person name="Gotea V."/>
            <person name="Gravely B."/>
            <person name="Greenberg A.J."/>
            <person name="Griffiths-Jones S."/>
            <person name="Gross S."/>
            <person name="Guigo R."/>
            <person name="Gustafson E.A."/>
            <person name="Haerty W."/>
            <person name="Hahn M.W."/>
            <person name="Halligan D.L."/>
            <person name="Halpern A.L."/>
            <person name="Halter G.M."/>
            <person name="Han M.V."/>
            <person name="Heger A."/>
            <person name="Hillier L."/>
            <person name="Hinrichs A.S."/>
            <person name="Holmes I."/>
            <person name="Hoskins R.A."/>
            <person name="Hubisz M.J."/>
            <person name="Hultmark D."/>
            <person name="Huntley M.A."/>
            <person name="Jaffe D.B."/>
            <person name="Jagadeeshan S."/>
            <person name="Jeck W.R."/>
            <person name="Johnson J."/>
            <person name="Jones C.D."/>
            <person name="Jordan W.C."/>
            <person name="Karpen G.H."/>
            <person name="Kataoka E."/>
            <person name="Keightley P.D."/>
            <person name="Kheradpour P."/>
            <person name="Kirkness E.F."/>
            <person name="Koerich L.B."/>
            <person name="Kristiansen K."/>
            <person name="Kudrna D."/>
            <person name="Kulathinal R.J."/>
            <person name="Kumar S."/>
            <person name="Kwok R."/>
            <person name="Lander E."/>
            <person name="Langley C.H."/>
            <person name="Lapoint R."/>
            <person name="Lazzaro B.P."/>
            <person name="Lee S.J."/>
            <person name="Levesque L."/>
            <person name="Li R."/>
            <person name="Lin C.F."/>
            <person name="Lin M.F."/>
            <person name="Lindblad-Toh K."/>
            <person name="Llopart A."/>
            <person name="Long M."/>
            <person name="Low L."/>
            <person name="Lozovsky E."/>
            <person name="Lu J."/>
            <person name="Luo M."/>
            <person name="Machado C.A."/>
            <person name="Makalowski W."/>
            <person name="Marzo M."/>
            <person name="Matsuda M."/>
            <person name="Matzkin L."/>
            <person name="McAllister B."/>
            <person name="McBride C.S."/>
            <person name="McKernan B."/>
            <person name="McKernan K."/>
            <person name="Mendez-Lago M."/>
            <person name="Minx P."/>
            <person name="Mollenhauer M.U."/>
            <person name="Montooth K."/>
            <person name="Mount S.M."/>
            <person name="Mu X."/>
            <person name="Myers E."/>
            <person name="Negre B."/>
            <person name="Newfeld S."/>
            <person name="Nielsen R."/>
            <person name="Noor M.A."/>
            <person name="O'Grady P."/>
            <person name="Pachter L."/>
            <person name="Papaceit M."/>
            <person name="Parisi M.J."/>
            <person name="Parisi M."/>
            <person name="Parts L."/>
            <person name="Pedersen J.S."/>
            <person name="Pesole G."/>
            <person name="Phillippy A.M."/>
            <person name="Ponting C.P."/>
            <person name="Pop M."/>
            <person name="Porcelli D."/>
            <person name="Powell J.R."/>
            <person name="Prohaska S."/>
            <person name="Pruitt K."/>
            <person name="Puig M."/>
            <person name="Quesneville H."/>
            <person name="Ram K.R."/>
            <person name="Rand D."/>
            <person name="Rasmussen M.D."/>
            <person name="Reed L.K."/>
            <person name="Reenan R."/>
            <person name="Reily A."/>
            <person name="Remington K.A."/>
            <person name="Rieger T.T."/>
            <person name="Ritchie M.G."/>
            <person name="Robin C."/>
            <person name="Rogers Y.H."/>
            <person name="Rohde C."/>
            <person name="Rozas J."/>
            <person name="Rubenfield M.J."/>
            <person name="Ruiz A."/>
            <person name="Russo S."/>
            <person name="Salzberg S.L."/>
            <person name="Sanchez-Gracia A."/>
            <person name="Saranga D.J."/>
            <person name="Sato H."/>
            <person name="Schaeffer S.W."/>
            <person name="Schatz M.C."/>
            <person name="Schlenke T."/>
            <person name="Schwartz R."/>
            <person name="Segarra C."/>
            <person name="Singh R.S."/>
            <person name="Sirot L."/>
            <person name="Sirota M."/>
            <person name="Sisneros N.B."/>
            <person name="Smith C.D."/>
            <person name="Smith T.F."/>
            <person name="Spieth J."/>
            <person name="Stage D.E."/>
            <person name="Stark A."/>
            <person name="Stephan W."/>
            <person name="Strausberg R.L."/>
            <person name="Strempel S."/>
            <person name="Sturgill D."/>
            <person name="Sutton G."/>
            <person name="Sutton G.G."/>
            <person name="Tao W."/>
            <person name="Teichmann S."/>
            <person name="Tobari Y.N."/>
            <person name="Tomimura Y."/>
            <person name="Tsolas J.M."/>
            <person name="Valente V.L."/>
            <person name="Venter E."/>
            <person name="Venter J.C."/>
            <person name="Vicario S."/>
            <person name="Vieira F.G."/>
            <person name="Vilella A.J."/>
            <person name="Villasante A."/>
            <person name="Walenz B."/>
            <person name="Wang J."/>
            <person name="Wasserman M."/>
            <person name="Watts T."/>
            <person name="Wilson D."/>
            <person name="Wilson R.K."/>
            <person name="Wing R.A."/>
            <person name="Wolfner M.F."/>
            <person name="Wong A."/>
            <person name="Wong G.K."/>
            <person name="Wu C.I."/>
            <person name="Wu G."/>
            <person name="Yamamoto D."/>
            <person name="Yang H.P."/>
            <person name="Yang S.P."/>
            <person name="Yorke J.A."/>
            <person name="Yoshida K."/>
            <person name="Zdobnov E."/>
            <person name="Zhang P."/>
            <person name="Zhang Y."/>
            <person name="Zimin A.V."/>
            <person name="Baldwin J."/>
            <person name="Abdouelleil A."/>
            <person name="Abdulkadir J."/>
            <person name="Abebe A."/>
            <person name="Abera B."/>
            <person name="Abreu J."/>
            <person name="Acer S.C."/>
            <person name="Aftuck L."/>
            <person name="Alexander A."/>
            <person name="An P."/>
            <person name="Anderson E."/>
            <person name="Anderson S."/>
            <person name="Arachi H."/>
            <person name="Azer M."/>
            <person name="Bachantsang P."/>
            <person name="Barry A."/>
            <person name="Bayul T."/>
            <person name="Berlin A."/>
            <person name="Bessette D."/>
            <person name="Bloom T."/>
            <person name="Blye J."/>
            <person name="Boguslavskiy L."/>
            <person name="Bonnet C."/>
            <person name="Boukhgalter B."/>
            <person name="Bourzgui I."/>
            <person name="Brown A."/>
            <person name="Cahill P."/>
            <person name="Channer S."/>
            <person name="Cheshatsang Y."/>
            <person name="Chuda L."/>
            <person name="Citroen M."/>
            <person name="Collymore A."/>
            <person name="Cooke P."/>
            <person name="Costello M."/>
            <person name="D'Aco K."/>
            <person name="Daza R."/>
            <person name="De Haan G."/>
            <person name="DeGray S."/>
            <person name="DeMaso C."/>
            <person name="Dhargay N."/>
            <person name="Dooley K."/>
            <person name="Dooley E."/>
            <person name="Doricent M."/>
            <person name="Dorje P."/>
            <person name="Dorjee K."/>
            <person name="Dupes A."/>
            <person name="Elong R."/>
            <person name="Falk J."/>
            <person name="Farina A."/>
            <person name="Faro S."/>
            <person name="Ferguson D."/>
            <person name="Fisher S."/>
            <person name="Foley C.D."/>
            <person name="Franke A."/>
            <person name="Friedrich D."/>
            <person name="Gadbois L."/>
            <person name="Gearin G."/>
            <person name="Gearin C.R."/>
            <person name="Giannoukos G."/>
            <person name="Goode T."/>
            <person name="Graham J."/>
            <person name="Grandbois E."/>
            <person name="Grewal S."/>
            <person name="Gyaltsen K."/>
            <person name="Hafez N."/>
            <person name="Hagos B."/>
            <person name="Hall J."/>
            <person name="Henson C."/>
            <person name="Hollinger A."/>
            <person name="Honan T."/>
            <person name="Huard M.D."/>
            <person name="Hughes L."/>
            <person name="Hurhula B."/>
            <person name="Husby M.E."/>
            <person name="Kamat A."/>
            <person name="Kanga B."/>
            <person name="Kashin S."/>
            <person name="Khazanovich D."/>
            <person name="Kisner P."/>
            <person name="Lance K."/>
            <person name="Lara M."/>
            <person name="Lee W."/>
            <person name="Lennon N."/>
            <person name="Letendre F."/>
            <person name="LeVine R."/>
            <person name="Lipovsky A."/>
            <person name="Liu X."/>
            <person name="Liu J."/>
            <person name="Liu S."/>
            <person name="Lokyitsang T."/>
            <person name="Lokyitsang Y."/>
            <person name="Lubonja R."/>
            <person name="Lui A."/>
            <person name="MacDonald P."/>
            <person name="Magnisalis V."/>
            <person name="Maru K."/>
            <person name="Matthews C."/>
            <person name="McCusker W."/>
            <person name="McDonough S."/>
            <person name="Mehta T."/>
            <person name="Meldrim J."/>
            <person name="Meneus L."/>
            <person name="Mihai O."/>
            <person name="Mihalev A."/>
            <person name="Mihova T."/>
            <person name="Mittelman R."/>
            <person name="Mlenga V."/>
            <person name="Montmayeur A."/>
            <person name="Mulrain L."/>
            <person name="Navidi A."/>
            <person name="Naylor J."/>
            <person name="Negash T."/>
            <person name="Nguyen T."/>
            <person name="Nguyen N."/>
            <person name="Nicol R."/>
            <person name="Norbu C."/>
            <person name="Norbu N."/>
            <person name="Novod N."/>
            <person name="O'Neill B."/>
            <person name="Osman S."/>
            <person name="Markiewicz E."/>
            <person name="Oyono O.L."/>
            <person name="Patti C."/>
            <person name="Phunkhang P."/>
            <person name="Pierre F."/>
            <person name="Priest M."/>
            <person name="Raghuraman S."/>
            <person name="Rege F."/>
            <person name="Reyes R."/>
            <person name="Rise C."/>
            <person name="Rogov P."/>
            <person name="Ross K."/>
            <person name="Ryan E."/>
            <person name="Settipalli S."/>
            <person name="Shea T."/>
            <person name="Sherpa N."/>
            <person name="Shi L."/>
            <person name="Shih D."/>
            <person name="Sparrow T."/>
            <person name="Spaulding J."/>
            <person name="Stalker J."/>
            <person name="Stange-Thomann N."/>
            <person name="Stavropoulos S."/>
            <person name="Stone C."/>
            <person name="Strader C."/>
            <person name="Tesfaye S."/>
            <person name="Thomson T."/>
            <person name="Thoulutsang Y."/>
            <person name="Thoulutsang D."/>
            <person name="Topham K."/>
            <person name="Topping I."/>
            <person name="Tsamla T."/>
            <person name="Vassiliev H."/>
            <person name="Vo A."/>
            <person name="Wangchuk T."/>
            <person name="Wangdi T."/>
            <person name="Weiand M."/>
            <person name="Wilkinson J."/>
            <person name="Wilson A."/>
            <person name="Yadav S."/>
            <person name="Young G."/>
            <person name="Yu Q."/>
            <person name="Zembek L."/>
            <person name="Zhong D."/>
            <person name="Zimmer A."/>
            <person name="Zwirko Z."/>
            <person name="Jaffe D.B."/>
            <person name="Alvarez P."/>
            <person name="Brockman W."/>
            <person name="Butler J."/>
            <person name="Chin C."/>
            <person name="Gnerre S."/>
            <person name="Grabherr M."/>
            <person name="Kleber M."/>
            <person name="Mauceli E."/>
            <person name="MacCallum I."/>
        </authorList>
    </citation>
    <scope>NUCLEOTIDE SEQUENCE [LARGE SCALE GENOMIC DNA]</scope>
    <source>
        <strain evidence="2">MSH-3 / Tucson 14011-0111.49</strain>
    </source>
</reference>
<dbReference type="OrthoDB" id="7862218at2759"/>
<evidence type="ECO:0000313" key="2">
    <source>
        <dbReference type="Proteomes" id="UP000008744"/>
    </source>
</evidence>
<proteinExistence type="predicted"/>
<gene>
    <name evidence="1" type="primary">Dper\GL16276</name>
    <name evidence="1" type="ORF">Dper_GL16276</name>
</gene>